<feature type="modified residue" description="4-aspartylphosphate" evidence="4">
    <location>
        <position position="560"/>
    </location>
</feature>
<dbReference type="InterPro" id="IPR036890">
    <property type="entry name" value="HATPase_C_sf"/>
</dbReference>
<proteinExistence type="predicted"/>
<dbReference type="EC" id="2.7.13.3" evidence="2"/>
<evidence type="ECO:0000313" key="8">
    <source>
        <dbReference type="EMBL" id="PPQ27715.1"/>
    </source>
</evidence>
<dbReference type="SMART" id="SM00387">
    <property type="entry name" value="HATPase_c"/>
    <property type="match status" value="1"/>
</dbReference>
<keyword evidence="3 4" id="KW-0597">Phosphoprotein</keyword>
<dbReference type="InterPro" id="IPR000014">
    <property type="entry name" value="PAS"/>
</dbReference>
<dbReference type="AlphaFoldDB" id="A0A2S6MZB4"/>
<accession>A0A2S6MZB4</accession>
<dbReference type="CDD" id="cd00156">
    <property type="entry name" value="REC"/>
    <property type="match status" value="1"/>
</dbReference>
<reference evidence="8 9" key="1">
    <citation type="journal article" date="2018" name="Arch. Microbiol.">
        <title>New insights into the metabolic potential of the phototrophic purple bacterium Rhodopila globiformis DSM 161(T) from its draft genome sequence and evidence for a vanadium-dependent nitrogenase.</title>
        <authorList>
            <person name="Imhoff J.F."/>
            <person name="Rahn T."/>
            <person name="Kunzel S."/>
            <person name="Neulinger S.C."/>
        </authorList>
    </citation>
    <scope>NUCLEOTIDE SEQUENCE [LARGE SCALE GENOMIC DNA]</scope>
    <source>
        <strain evidence="8 9">DSM 161</strain>
    </source>
</reference>
<dbReference type="PRINTS" id="PR00344">
    <property type="entry name" value="BCTRLSENSOR"/>
</dbReference>
<evidence type="ECO:0000256" key="5">
    <source>
        <dbReference type="SAM" id="Phobius"/>
    </source>
</evidence>
<sequence length="635" mass="67243">MSPALSSLATSRHLRLQTLFQCGRRFRWMRAVRLRLPVTAVLLPTAILFAAASPHLLPPGYARLALPLLAIAATALIAELVVTLPWGRPVEAEAEEAPDAGPAGSDAVPIPNQADAAPALTELRYRAFFDHAEDSLCDIEITPDGRFLCLDINPHAEAVIGKTAASIRGQTPEQILGPEAGGRIAAALRRCVAQNGLRYEEIWQTVRGPRLTDTIMVPLRAPDAPSGPYARILCSIRDITDRRQLETQVAQGQRLQALGQLAGGIAHDFNNVLQAVEGAVSLIERRAGDAESVRRLARSVLDAAARGSSITRRLLTFTRGNELRSEAFGAAELVRGLREVLASTLEANIAVRIDLPEDLPLVQADKSLVETALVNLATNARDAMPRGGTLTLGAWAETVDDEAQAPPPLRPGAYVRFEVSDTGHGMDAATLAHATEPFFTTKPRGQGTGLGLSIARGFAEQSGGALAIASVRGQGTTISIWLPQARAAGGAARADGPEAAEPPAPADGRRVLVVDDDPLVCETVSETLQTAGYVALCAGDAEAALPMLRRTGEVDLLLTDFSMPGMNGVDLIKEAQRLNPGLPAIVMTGYAGDVEGLSSEATAHTRFVLLRKPVSARALFAQLATLLPEPAAPMR</sequence>
<evidence type="ECO:0000256" key="3">
    <source>
        <dbReference type="ARBA" id="ARBA00022553"/>
    </source>
</evidence>
<evidence type="ECO:0000256" key="1">
    <source>
        <dbReference type="ARBA" id="ARBA00000085"/>
    </source>
</evidence>
<dbReference type="Pfam" id="PF08448">
    <property type="entry name" value="PAS_4"/>
    <property type="match status" value="1"/>
</dbReference>
<dbReference type="InterPro" id="IPR005467">
    <property type="entry name" value="His_kinase_dom"/>
</dbReference>
<dbReference type="SMART" id="SM00448">
    <property type="entry name" value="REC"/>
    <property type="match status" value="1"/>
</dbReference>
<evidence type="ECO:0000259" key="7">
    <source>
        <dbReference type="PROSITE" id="PS50110"/>
    </source>
</evidence>
<dbReference type="Pfam" id="PF00072">
    <property type="entry name" value="Response_reg"/>
    <property type="match status" value="1"/>
</dbReference>
<dbReference type="PANTHER" id="PTHR43065:SF49">
    <property type="entry name" value="HISTIDINE KINASE"/>
    <property type="match status" value="1"/>
</dbReference>
<dbReference type="InterPro" id="IPR011006">
    <property type="entry name" value="CheY-like_superfamily"/>
</dbReference>
<dbReference type="SUPFAM" id="SSF47384">
    <property type="entry name" value="Homodimeric domain of signal transducing histidine kinase"/>
    <property type="match status" value="1"/>
</dbReference>
<dbReference type="Gene3D" id="3.30.450.20">
    <property type="entry name" value="PAS domain"/>
    <property type="match status" value="1"/>
</dbReference>
<dbReference type="NCBIfam" id="TIGR00229">
    <property type="entry name" value="sensory_box"/>
    <property type="match status" value="1"/>
</dbReference>
<feature type="domain" description="Response regulatory" evidence="7">
    <location>
        <begin position="510"/>
        <end position="627"/>
    </location>
</feature>
<dbReference type="InterPro" id="IPR003661">
    <property type="entry name" value="HisK_dim/P_dom"/>
</dbReference>
<dbReference type="CDD" id="cd00130">
    <property type="entry name" value="PAS"/>
    <property type="match status" value="1"/>
</dbReference>
<dbReference type="InterPro" id="IPR035965">
    <property type="entry name" value="PAS-like_dom_sf"/>
</dbReference>
<dbReference type="Gene3D" id="1.10.287.130">
    <property type="match status" value="1"/>
</dbReference>
<dbReference type="Gene3D" id="3.40.50.2300">
    <property type="match status" value="1"/>
</dbReference>
<evidence type="ECO:0000259" key="6">
    <source>
        <dbReference type="PROSITE" id="PS50109"/>
    </source>
</evidence>
<keyword evidence="5" id="KW-0812">Transmembrane</keyword>
<dbReference type="InterPro" id="IPR003594">
    <property type="entry name" value="HATPase_dom"/>
</dbReference>
<dbReference type="Gene3D" id="3.30.565.10">
    <property type="entry name" value="Histidine kinase-like ATPase, C-terminal domain"/>
    <property type="match status" value="1"/>
</dbReference>
<dbReference type="PROSITE" id="PS50109">
    <property type="entry name" value="HIS_KIN"/>
    <property type="match status" value="1"/>
</dbReference>
<keyword evidence="5" id="KW-1133">Transmembrane helix</keyword>
<dbReference type="SMART" id="SM00388">
    <property type="entry name" value="HisKA"/>
    <property type="match status" value="1"/>
</dbReference>
<comment type="caution">
    <text evidence="8">The sequence shown here is derived from an EMBL/GenBank/DDBJ whole genome shotgun (WGS) entry which is preliminary data.</text>
</comment>
<name>A0A2S6MZB4_RHOGL</name>
<evidence type="ECO:0000256" key="4">
    <source>
        <dbReference type="PROSITE-ProRule" id="PRU00169"/>
    </source>
</evidence>
<dbReference type="PANTHER" id="PTHR43065">
    <property type="entry name" value="SENSOR HISTIDINE KINASE"/>
    <property type="match status" value="1"/>
</dbReference>
<dbReference type="Pfam" id="PF02518">
    <property type="entry name" value="HATPase_c"/>
    <property type="match status" value="1"/>
</dbReference>
<keyword evidence="9" id="KW-1185">Reference proteome</keyword>
<evidence type="ECO:0000256" key="2">
    <source>
        <dbReference type="ARBA" id="ARBA00012438"/>
    </source>
</evidence>
<evidence type="ECO:0000313" key="9">
    <source>
        <dbReference type="Proteomes" id="UP000239724"/>
    </source>
</evidence>
<dbReference type="PROSITE" id="PS50110">
    <property type="entry name" value="RESPONSE_REGULATORY"/>
    <property type="match status" value="1"/>
</dbReference>
<dbReference type="SUPFAM" id="SSF55874">
    <property type="entry name" value="ATPase domain of HSP90 chaperone/DNA topoisomerase II/histidine kinase"/>
    <property type="match status" value="1"/>
</dbReference>
<comment type="catalytic activity">
    <reaction evidence="1">
        <text>ATP + protein L-histidine = ADP + protein N-phospho-L-histidine.</text>
        <dbReference type="EC" id="2.7.13.3"/>
    </reaction>
</comment>
<organism evidence="8 9">
    <name type="scientific">Rhodopila globiformis</name>
    <name type="common">Rhodopseudomonas globiformis</name>
    <dbReference type="NCBI Taxonomy" id="1071"/>
    <lineage>
        <taxon>Bacteria</taxon>
        <taxon>Pseudomonadati</taxon>
        <taxon>Pseudomonadota</taxon>
        <taxon>Alphaproteobacteria</taxon>
        <taxon>Acetobacterales</taxon>
        <taxon>Acetobacteraceae</taxon>
        <taxon>Rhodopila</taxon>
    </lineage>
</organism>
<feature type="domain" description="Histidine kinase" evidence="6">
    <location>
        <begin position="264"/>
        <end position="486"/>
    </location>
</feature>
<dbReference type="GO" id="GO:0000155">
    <property type="term" value="F:phosphorelay sensor kinase activity"/>
    <property type="evidence" value="ECO:0007669"/>
    <property type="project" value="InterPro"/>
</dbReference>
<dbReference type="InterPro" id="IPR036097">
    <property type="entry name" value="HisK_dim/P_sf"/>
</dbReference>
<dbReference type="SUPFAM" id="SSF55785">
    <property type="entry name" value="PYP-like sensor domain (PAS domain)"/>
    <property type="match status" value="1"/>
</dbReference>
<protein>
    <recommendedName>
        <fullName evidence="2">histidine kinase</fullName>
        <ecNumber evidence="2">2.7.13.3</ecNumber>
    </recommendedName>
</protein>
<dbReference type="SUPFAM" id="SSF52172">
    <property type="entry name" value="CheY-like"/>
    <property type="match status" value="1"/>
</dbReference>
<dbReference type="InterPro" id="IPR013656">
    <property type="entry name" value="PAS_4"/>
</dbReference>
<feature type="transmembrane region" description="Helical" evidence="5">
    <location>
        <begin position="34"/>
        <end position="52"/>
    </location>
</feature>
<gene>
    <name evidence="8" type="ORF">CCS01_26340</name>
</gene>
<dbReference type="InterPro" id="IPR004358">
    <property type="entry name" value="Sig_transdc_His_kin-like_C"/>
</dbReference>
<keyword evidence="5" id="KW-0472">Membrane</keyword>
<dbReference type="Proteomes" id="UP000239724">
    <property type="component" value="Unassembled WGS sequence"/>
</dbReference>
<dbReference type="InterPro" id="IPR001789">
    <property type="entry name" value="Sig_transdc_resp-reg_receiver"/>
</dbReference>
<dbReference type="EMBL" id="NHRY01000254">
    <property type="protein sequence ID" value="PPQ27715.1"/>
    <property type="molecule type" value="Genomic_DNA"/>
</dbReference>